<reference evidence="1" key="1">
    <citation type="submission" date="2022-01" db="EMBL/GenBank/DDBJ databases">
        <title>Genome Sequence Resource for Two Populations of Ditylenchus destructor, the Migratory Endoparasitic Phytonematode.</title>
        <authorList>
            <person name="Zhang H."/>
            <person name="Lin R."/>
            <person name="Xie B."/>
        </authorList>
    </citation>
    <scope>NUCLEOTIDE SEQUENCE</scope>
    <source>
        <strain evidence="1">BazhouSP</strain>
    </source>
</reference>
<protein>
    <submittedName>
        <fullName evidence="1">Uncharacterized protein</fullName>
    </submittedName>
</protein>
<gene>
    <name evidence="1" type="ORF">DdX_01576</name>
</gene>
<evidence type="ECO:0000313" key="2">
    <source>
        <dbReference type="Proteomes" id="UP001201812"/>
    </source>
</evidence>
<accession>A0AAD4NH16</accession>
<sequence length="153" mass="16547">MMRKAKRNLEVVSSIVPPRSTLTTPTFVNAINNDANTLKAPSKNEKRGRAALAGSVLHSTPNSATTLTQTIKHKNEQGRQSSVAALASPFFEWAGLTNANGCATSKALLPPAAFHAFDARPSKRLEKNGDGTFARDVKNEMRTLIGYNQQALR</sequence>
<dbReference type="EMBL" id="JAKKPZ010000001">
    <property type="protein sequence ID" value="KAI1729341.1"/>
    <property type="molecule type" value="Genomic_DNA"/>
</dbReference>
<comment type="caution">
    <text evidence="1">The sequence shown here is derived from an EMBL/GenBank/DDBJ whole genome shotgun (WGS) entry which is preliminary data.</text>
</comment>
<dbReference type="Proteomes" id="UP001201812">
    <property type="component" value="Unassembled WGS sequence"/>
</dbReference>
<organism evidence="1 2">
    <name type="scientific">Ditylenchus destructor</name>
    <dbReference type="NCBI Taxonomy" id="166010"/>
    <lineage>
        <taxon>Eukaryota</taxon>
        <taxon>Metazoa</taxon>
        <taxon>Ecdysozoa</taxon>
        <taxon>Nematoda</taxon>
        <taxon>Chromadorea</taxon>
        <taxon>Rhabditida</taxon>
        <taxon>Tylenchina</taxon>
        <taxon>Tylenchomorpha</taxon>
        <taxon>Sphaerularioidea</taxon>
        <taxon>Anguinidae</taxon>
        <taxon>Anguininae</taxon>
        <taxon>Ditylenchus</taxon>
    </lineage>
</organism>
<dbReference type="AlphaFoldDB" id="A0AAD4NH16"/>
<proteinExistence type="predicted"/>
<keyword evidence="2" id="KW-1185">Reference proteome</keyword>
<evidence type="ECO:0000313" key="1">
    <source>
        <dbReference type="EMBL" id="KAI1729341.1"/>
    </source>
</evidence>
<name>A0AAD4NH16_9BILA</name>